<evidence type="ECO:0000313" key="1">
    <source>
        <dbReference type="EMBL" id="CAA9542026.1"/>
    </source>
</evidence>
<protein>
    <submittedName>
        <fullName evidence="1">Uncharacterized protein</fullName>
    </submittedName>
</protein>
<organism evidence="1">
    <name type="scientific">uncultured Thermomicrobiales bacterium</name>
    <dbReference type="NCBI Taxonomy" id="1645740"/>
    <lineage>
        <taxon>Bacteria</taxon>
        <taxon>Pseudomonadati</taxon>
        <taxon>Thermomicrobiota</taxon>
        <taxon>Thermomicrobia</taxon>
        <taxon>Thermomicrobiales</taxon>
        <taxon>environmental samples</taxon>
    </lineage>
</organism>
<proteinExistence type="predicted"/>
<dbReference type="AlphaFoldDB" id="A0A6J4U6K8"/>
<sequence length="25" mass="2910">GYRNAVICDAILESAREGRRVRIEY</sequence>
<feature type="non-terminal residue" evidence="1">
    <location>
        <position position="1"/>
    </location>
</feature>
<reference evidence="1" key="1">
    <citation type="submission" date="2020-02" db="EMBL/GenBank/DDBJ databases">
        <authorList>
            <person name="Meier V. D."/>
        </authorList>
    </citation>
    <scope>NUCLEOTIDE SEQUENCE</scope>
    <source>
        <strain evidence="1">AVDCRST_MAG88</strain>
    </source>
</reference>
<name>A0A6J4U6K8_9BACT</name>
<accession>A0A6J4U6K8</accession>
<gene>
    <name evidence="1" type="ORF">AVDCRST_MAG88-91</name>
</gene>
<dbReference type="EMBL" id="CADCWM010000031">
    <property type="protein sequence ID" value="CAA9542026.1"/>
    <property type="molecule type" value="Genomic_DNA"/>
</dbReference>